<dbReference type="VEuPathDB" id="FungiDB:FOMG_19550"/>
<dbReference type="VEuPathDB" id="FungiDB:FOMG_17011"/>
<dbReference type="PROSITE" id="PS00036">
    <property type="entry name" value="BZIP_BASIC"/>
    <property type="match status" value="1"/>
</dbReference>
<dbReference type="VEuPathDB" id="FungiDB:FOZG_08104"/>
<dbReference type="PANTHER" id="PTHR38116">
    <property type="entry name" value="CHROMOSOME 7, WHOLE GENOME SHOTGUN SEQUENCE"/>
    <property type="match status" value="1"/>
</dbReference>
<dbReference type="InterPro" id="IPR004827">
    <property type="entry name" value="bZIP"/>
</dbReference>
<dbReference type="VEuPathDB" id="FungiDB:FOIG_12489"/>
<dbReference type="VEuPathDB" id="FungiDB:HZS61_005159"/>
<dbReference type="VEuPathDB" id="FungiDB:FOC1_g10000544"/>
<dbReference type="PANTHER" id="PTHR38116:SF8">
    <property type="entry name" value="BZIP DOMAIN-CONTAINING PROTEIN"/>
    <property type="match status" value="1"/>
</dbReference>
<comment type="caution">
    <text evidence="3">The sequence shown here is derived from an EMBL/GenBank/DDBJ whole genome shotgun (WGS) entry which is preliminary data.</text>
</comment>
<feature type="domain" description="BZIP" evidence="2">
    <location>
        <begin position="53"/>
        <end position="67"/>
    </location>
</feature>
<evidence type="ECO:0000313" key="4">
    <source>
        <dbReference type="Proteomes" id="UP000285860"/>
    </source>
</evidence>
<dbReference type="CDD" id="cd14688">
    <property type="entry name" value="bZIP_YAP"/>
    <property type="match status" value="1"/>
</dbReference>
<gene>
    <name evidence="3" type="ORF">BFJ68_g17251</name>
</gene>
<protein>
    <recommendedName>
        <fullName evidence="2">BZIP domain-containing protein</fullName>
    </recommendedName>
</protein>
<dbReference type="InterPro" id="IPR021833">
    <property type="entry name" value="DUF3425"/>
</dbReference>
<dbReference type="Pfam" id="PF11905">
    <property type="entry name" value="DUF3425"/>
    <property type="match status" value="1"/>
</dbReference>
<dbReference type="Proteomes" id="UP000285860">
    <property type="component" value="Unassembled WGS sequence"/>
</dbReference>
<evidence type="ECO:0000256" key="1">
    <source>
        <dbReference type="SAM" id="MobiDB-lite"/>
    </source>
</evidence>
<feature type="non-terminal residue" evidence="3">
    <location>
        <position position="396"/>
    </location>
</feature>
<name>A0A420NZ78_FUSOX</name>
<dbReference type="VEuPathDB" id="FungiDB:HZS61_011525"/>
<evidence type="ECO:0000313" key="3">
    <source>
        <dbReference type="EMBL" id="RKK85590.1"/>
    </source>
</evidence>
<dbReference type="VEuPathDB" id="FungiDB:FOXG_06816"/>
<sequence>MGISEELISPMECATRNTVANEAVTIRKRPSPNDSRDDSGNPPAKRRVLTTARREQNRLAQKAHRERQKQERIRLKQEKAQAARGQRLRPLLKRDDVPPNGSPRDQESSQMTPQTCGQVPTSPEEDVENIDRFIDTTKASQNDLNGNSGSNFPDLYLNMLQFIPTAIFTSCLANAASLGFDLSRIADCSVEHVSPFYQASLSTTLDHTALVQAGSTILSSFNNTKIPVHLRPTMAQILIPHHISLDLIPLPFLRERVIMLSVAMPHLFNNWELKLDIYDKGGLTIWKLNHERGLNAKCRIRRSPYSPAGFPPATLTPCPTPLSSVFSRLSQPKTVAKQLEEAAVAALPPNPTIEDLPKITWKNRRFVQEDLLARKGAKGRKSWIRSHGTFLVELNY</sequence>
<dbReference type="VEuPathDB" id="FungiDB:FOC4_g10002877"/>
<dbReference type="AlphaFoldDB" id="A0A420NZ78"/>
<feature type="compositionally biased region" description="Polar residues" evidence="1">
    <location>
        <begin position="108"/>
        <end position="121"/>
    </location>
</feature>
<dbReference type="VEuPathDB" id="FungiDB:FOC1_g10006136"/>
<dbReference type="VEuPathDB" id="FungiDB:FOXG_15764"/>
<dbReference type="GO" id="GO:0003700">
    <property type="term" value="F:DNA-binding transcription factor activity"/>
    <property type="evidence" value="ECO:0007669"/>
    <property type="project" value="InterPro"/>
</dbReference>
<accession>A0A420NZ78</accession>
<evidence type="ECO:0000259" key="2">
    <source>
        <dbReference type="PROSITE" id="PS00036"/>
    </source>
</evidence>
<reference evidence="3 4" key="1">
    <citation type="journal article" date="2018" name="Sci. Rep.">
        <title>Characterisation of pathogen-specific regions and novel effector candidates in Fusarium oxysporum f. sp. cepae.</title>
        <authorList>
            <person name="Armitage A.D."/>
            <person name="Taylor A."/>
            <person name="Sobczyk M.K."/>
            <person name="Baxter L."/>
            <person name="Greenfield B.P."/>
            <person name="Bates H.J."/>
            <person name="Wilson F."/>
            <person name="Jackson A.C."/>
            <person name="Ott S."/>
            <person name="Harrison R.J."/>
            <person name="Clarkson J.P."/>
        </authorList>
    </citation>
    <scope>NUCLEOTIDE SEQUENCE [LARGE SCALE GENOMIC DNA]</scope>
    <source>
        <strain evidence="3 4">Fo_A28</strain>
    </source>
</reference>
<feature type="region of interest" description="Disordered" evidence="1">
    <location>
        <begin position="19"/>
        <end position="126"/>
    </location>
</feature>
<organism evidence="3 4">
    <name type="scientific">Fusarium oxysporum</name>
    <name type="common">Fusarium vascular wilt</name>
    <dbReference type="NCBI Taxonomy" id="5507"/>
    <lineage>
        <taxon>Eukaryota</taxon>
        <taxon>Fungi</taxon>
        <taxon>Dikarya</taxon>
        <taxon>Ascomycota</taxon>
        <taxon>Pezizomycotina</taxon>
        <taxon>Sordariomycetes</taxon>
        <taxon>Hypocreomycetidae</taxon>
        <taxon>Hypocreales</taxon>
        <taxon>Nectriaceae</taxon>
        <taxon>Fusarium</taxon>
        <taxon>Fusarium oxysporum species complex</taxon>
    </lineage>
</organism>
<dbReference type="EMBL" id="MRCY01000471">
    <property type="protein sequence ID" value="RKK85590.1"/>
    <property type="molecule type" value="Genomic_DNA"/>
</dbReference>
<feature type="compositionally biased region" description="Basic and acidic residues" evidence="1">
    <location>
        <begin position="68"/>
        <end position="81"/>
    </location>
</feature>
<proteinExistence type="predicted"/>